<keyword evidence="11" id="KW-0411">Iron-sulfur</keyword>
<dbReference type="InterPro" id="IPR013785">
    <property type="entry name" value="Aldolase_TIM"/>
</dbReference>
<reference evidence="17 18" key="1">
    <citation type="journal article" date="2011" name="J. Gen. Appl. Microbiol.">
        <title>Draft genome sequencing of the enigmatic basidiomycete Mixia osmundae.</title>
        <authorList>
            <person name="Nishida H."/>
            <person name="Nagatsuka Y."/>
            <person name="Sugiyama J."/>
        </authorList>
    </citation>
    <scope>NUCLEOTIDE SEQUENCE [LARGE SCALE GENOMIC DNA]</scope>
    <source>
        <strain evidence="18">CBS 9802 / IAM 14324 / JCM 22182 / KY 12970</strain>
    </source>
</reference>
<dbReference type="InterPro" id="IPR010505">
    <property type="entry name" value="MoaA_twitch"/>
</dbReference>
<dbReference type="InterPro" id="IPR013483">
    <property type="entry name" value="MoaA"/>
</dbReference>
<dbReference type="AlphaFoldDB" id="G7E107"/>
<sequence>MLKAPICPSKCSHTLATRLHDRPQRRQHASAAVPLSSSTVASGLPVMPTSSRLAQMRRKLAASPREPLVDRFGRRHDYLRISLTEKCNLRCTYCMPEQGAPLSPAEHLLSTPEIARIARLFVANGVRKIRLTGGEPTLRPDLLDLMAQLDSMHGVESIGITSNGIKLLRQLPALISNGLTHLNISLDTLDPFKFTLMTRRQGHSRVLQAIEGAVALLHKPDRHGRTLQTVKVNVVVIRGLNDDEVLDFAALAARLPVQIRFIEYMPFDDNHWEQKKLVPSAELLDRLRQVYPSLTRRPAQMSDTSRDYAPSVYDTVAAWRGTVGFISSMTDHFCSGCSRLRLNADGGVKVCLFGPPKLNLREKIREGHSDARLLSEIGAAVQQKYFAHDGKSSPSDIAKSRNAPVLLTTRVPIHLPQPSLGPSTRRLFSTSTSLAKLTHLDGKTSKARMVSVTDKRTTSRTASARGTVLINQAARELLQAQDANPKGNVFAVAQLAGIMAAKQTPHLIPLCHSIALSHVDVALELIDDHINITATAACQGPTGVEMEALTAVNVAALTVWDMLKSVAGKDMIIRDVRVMSKSGGKSGDWSRPSLT</sequence>
<dbReference type="NCBIfam" id="TIGR02666">
    <property type="entry name" value="moaA"/>
    <property type="match status" value="1"/>
</dbReference>
<dbReference type="CDD" id="cd01335">
    <property type="entry name" value="Radical_SAM"/>
    <property type="match status" value="1"/>
</dbReference>
<dbReference type="SUPFAM" id="SSF55040">
    <property type="entry name" value="Molybdenum cofactor biosynthesis protein C, MoaC"/>
    <property type="match status" value="1"/>
</dbReference>
<keyword evidence="7" id="KW-0949">S-adenosyl-L-methionine</keyword>
<dbReference type="InterPro" id="IPR007197">
    <property type="entry name" value="rSAM"/>
</dbReference>
<dbReference type="Proteomes" id="UP000009131">
    <property type="component" value="Unassembled WGS sequence"/>
</dbReference>
<name>G7E107_MIXOS</name>
<dbReference type="Pfam" id="PF06463">
    <property type="entry name" value="Mob_synth_C"/>
    <property type="match status" value="1"/>
</dbReference>
<dbReference type="NCBIfam" id="NF006870">
    <property type="entry name" value="PRK09364.1"/>
    <property type="match status" value="1"/>
</dbReference>
<dbReference type="PANTHER" id="PTHR22960">
    <property type="entry name" value="MOLYBDOPTERIN COFACTOR SYNTHESIS PROTEIN A"/>
    <property type="match status" value="1"/>
</dbReference>
<dbReference type="HOGENOM" id="CLU_009273_7_2_1"/>
<organism evidence="17 18">
    <name type="scientific">Mixia osmundae (strain CBS 9802 / IAM 14324 / JCM 22182 / KY 12970)</name>
    <dbReference type="NCBI Taxonomy" id="764103"/>
    <lineage>
        <taxon>Eukaryota</taxon>
        <taxon>Fungi</taxon>
        <taxon>Dikarya</taxon>
        <taxon>Basidiomycota</taxon>
        <taxon>Pucciniomycotina</taxon>
        <taxon>Mixiomycetes</taxon>
        <taxon>Mixiales</taxon>
        <taxon>Mixiaceae</taxon>
        <taxon>Mixia</taxon>
    </lineage>
</organism>
<dbReference type="Gene3D" id="3.20.20.70">
    <property type="entry name" value="Aldolase class I"/>
    <property type="match status" value="1"/>
</dbReference>
<comment type="caution">
    <text evidence="17">The sequence shown here is derived from an EMBL/GenBank/DDBJ whole genome shotgun (WGS) entry which is preliminary data.</text>
</comment>
<dbReference type="SUPFAM" id="SSF102114">
    <property type="entry name" value="Radical SAM enzymes"/>
    <property type="match status" value="1"/>
</dbReference>
<dbReference type="GO" id="GO:0006777">
    <property type="term" value="P:Mo-molybdopterin cofactor biosynthetic process"/>
    <property type="evidence" value="ECO:0007669"/>
    <property type="project" value="UniProtKB-KW"/>
</dbReference>
<dbReference type="PROSITE" id="PS01305">
    <property type="entry name" value="MOAA_NIFB_PQQE"/>
    <property type="match status" value="1"/>
</dbReference>
<dbReference type="SFLD" id="SFLDS00029">
    <property type="entry name" value="Radical_SAM"/>
    <property type="match status" value="1"/>
</dbReference>
<evidence type="ECO:0000256" key="11">
    <source>
        <dbReference type="ARBA" id="ARBA00023014"/>
    </source>
</evidence>
<dbReference type="PROSITE" id="PS51918">
    <property type="entry name" value="RADICAL_SAM"/>
    <property type="match status" value="1"/>
</dbReference>
<dbReference type="InterPro" id="IPR023045">
    <property type="entry name" value="MoaC"/>
</dbReference>
<gene>
    <name evidence="17" type="primary">Mo03185</name>
    <name evidence="17" type="ORF">E5Q_03185</name>
</gene>
<dbReference type="SFLD" id="SFLDG01067">
    <property type="entry name" value="SPASM/twitch_domain_containing"/>
    <property type="match status" value="1"/>
</dbReference>
<dbReference type="SFLD" id="SFLDG01383">
    <property type="entry name" value="cyclic_pyranopterin_phosphate"/>
    <property type="match status" value="1"/>
</dbReference>
<dbReference type="InterPro" id="IPR036522">
    <property type="entry name" value="MoaC_sf"/>
</dbReference>
<dbReference type="NCBIfam" id="TIGR00581">
    <property type="entry name" value="moaC"/>
    <property type="match status" value="1"/>
</dbReference>
<dbReference type="GO" id="GO:0051539">
    <property type="term" value="F:4 iron, 4 sulfur cluster binding"/>
    <property type="evidence" value="ECO:0007669"/>
    <property type="project" value="UniProtKB-KW"/>
</dbReference>
<keyword evidence="13" id="KW-0501">Molybdenum cofactor biosynthesis</keyword>
<evidence type="ECO:0000256" key="13">
    <source>
        <dbReference type="ARBA" id="ARBA00023150"/>
    </source>
</evidence>
<keyword evidence="6" id="KW-0004">4Fe-4S</keyword>
<evidence type="ECO:0000256" key="10">
    <source>
        <dbReference type="ARBA" id="ARBA00023004"/>
    </source>
</evidence>
<keyword evidence="12" id="KW-0342">GTP-binding</keyword>
<comment type="pathway">
    <text evidence="3">Cofactor biosynthesis; molybdopterin biosynthesis.</text>
</comment>
<evidence type="ECO:0000256" key="15">
    <source>
        <dbReference type="ARBA" id="ARBA00048697"/>
    </source>
</evidence>
<dbReference type="PANTHER" id="PTHR22960:SF0">
    <property type="entry name" value="MOLYBDENUM COFACTOR BIOSYNTHESIS PROTEIN 1"/>
    <property type="match status" value="1"/>
</dbReference>
<evidence type="ECO:0000256" key="7">
    <source>
        <dbReference type="ARBA" id="ARBA00022691"/>
    </source>
</evidence>
<dbReference type="SMART" id="SM00729">
    <property type="entry name" value="Elp3"/>
    <property type="match status" value="1"/>
</dbReference>
<evidence type="ECO:0000256" key="6">
    <source>
        <dbReference type="ARBA" id="ARBA00022485"/>
    </source>
</evidence>
<dbReference type="EMBL" id="BABT02000102">
    <property type="protein sequence ID" value="GAA96517.1"/>
    <property type="molecule type" value="Genomic_DNA"/>
</dbReference>
<comment type="similarity">
    <text evidence="5">In the N-terminal section; belongs to the radical SAM superfamily. MoaA family.</text>
</comment>
<dbReference type="CDD" id="cd21117">
    <property type="entry name" value="Twitch_MoaA"/>
    <property type="match status" value="1"/>
</dbReference>
<dbReference type="InterPro" id="IPR006638">
    <property type="entry name" value="Elp3/MiaA/NifB-like_rSAM"/>
</dbReference>
<evidence type="ECO:0000313" key="17">
    <source>
        <dbReference type="EMBL" id="GAA96517.1"/>
    </source>
</evidence>
<dbReference type="InterPro" id="IPR002820">
    <property type="entry name" value="Mopterin_CF_biosynth-C_dom"/>
</dbReference>
<feature type="domain" description="Radical SAM core" evidence="16">
    <location>
        <begin position="71"/>
        <end position="297"/>
    </location>
</feature>
<evidence type="ECO:0000256" key="4">
    <source>
        <dbReference type="ARBA" id="ARBA00008484"/>
    </source>
</evidence>
<accession>G7E107</accession>
<dbReference type="GO" id="GO:0061798">
    <property type="term" value="F:GTP 3',8'-cyclase activity"/>
    <property type="evidence" value="ECO:0007669"/>
    <property type="project" value="UniProtKB-EC"/>
</dbReference>
<dbReference type="Pfam" id="PF01967">
    <property type="entry name" value="MoaC"/>
    <property type="match status" value="1"/>
</dbReference>
<evidence type="ECO:0000313" key="18">
    <source>
        <dbReference type="Proteomes" id="UP000009131"/>
    </source>
</evidence>
<comment type="cofactor">
    <cofactor evidence="2">
        <name>[4Fe-4S] cluster</name>
        <dbReference type="ChEBI" id="CHEBI:49883"/>
    </cofactor>
</comment>
<dbReference type="eggNOG" id="KOG2876">
    <property type="taxonomic scope" value="Eukaryota"/>
</dbReference>
<dbReference type="InterPro" id="IPR040064">
    <property type="entry name" value="MoaA-like"/>
</dbReference>
<evidence type="ECO:0000259" key="16">
    <source>
        <dbReference type="PROSITE" id="PS51918"/>
    </source>
</evidence>
<dbReference type="UniPathway" id="UPA00344"/>
<dbReference type="InParanoid" id="G7E107"/>
<comment type="catalytic activity">
    <reaction evidence="15">
        <text>GTP + AH2 + S-adenosyl-L-methionine = (8S)-3',8-cyclo-7,8-dihydroguanosine 5'-triphosphate + 5'-deoxyadenosine + L-methionine + A + H(+)</text>
        <dbReference type="Rhea" id="RHEA:49576"/>
        <dbReference type="ChEBI" id="CHEBI:13193"/>
        <dbReference type="ChEBI" id="CHEBI:15378"/>
        <dbReference type="ChEBI" id="CHEBI:17319"/>
        <dbReference type="ChEBI" id="CHEBI:17499"/>
        <dbReference type="ChEBI" id="CHEBI:37565"/>
        <dbReference type="ChEBI" id="CHEBI:57844"/>
        <dbReference type="ChEBI" id="CHEBI:59789"/>
        <dbReference type="ChEBI" id="CHEBI:131766"/>
        <dbReference type="EC" id="4.1.99.22"/>
    </reaction>
</comment>
<dbReference type="Pfam" id="PF04055">
    <property type="entry name" value="Radical_SAM"/>
    <property type="match status" value="1"/>
</dbReference>
<dbReference type="InterPro" id="IPR050105">
    <property type="entry name" value="MoCo_biosynth_MoaA/MoaC"/>
</dbReference>
<evidence type="ECO:0000256" key="2">
    <source>
        <dbReference type="ARBA" id="ARBA00001966"/>
    </source>
</evidence>
<proteinExistence type="inferred from homology"/>
<dbReference type="InterPro" id="IPR000385">
    <property type="entry name" value="MoaA_NifB_PqqE_Fe-S-bd_CS"/>
</dbReference>
<dbReference type="GO" id="GO:0061799">
    <property type="term" value="F:cyclic pyranopterin monophosphate synthase activity"/>
    <property type="evidence" value="ECO:0007669"/>
    <property type="project" value="UniProtKB-EC"/>
</dbReference>
<evidence type="ECO:0000256" key="3">
    <source>
        <dbReference type="ARBA" id="ARBA00005046"/>
    </source>
</evidence>
<keyword evidence="9" id="KW-0547">Nucleotide-binding</keyword>
<evidence type="ECO:0000256" key="8">
    <source>
        <dbReference type="ARBA" id="ARBA00022723"/>
    </source>
</evidence>
<keyword evidence="14" id="KW-0456">Lyase</keyword>
<evidence type="ECO:0000256" key="12">
    <source>
        <dbReference type="ARBA" id="ARBA00023134"/>
    </source>
</evidence>
<evidence type="ECO:0000256" key="5">
    <source>
        <dbReference type="ARBA" id="ARBA00009862"/>
    </source>
</evidence>
<dbReference type="GO" id="GO:0046872">
    <property type="term" value="F:metal ion binding"/>
    <property type="evidence" value="ECO:0007669"/>
    <property type="project" value="UniProtKB-KW"/>
</dbReference>
<dbReference type="GO" id="GO:0005525">
    <property type="term" value="F:GTP binding"/>
    <property type="evidence" value="ECO:0007669"/>
    <property type="project" value="UniProtKB-KW"/>
</dbReference>
<dbReference type="InterPro" id="IPR058240">
    <property type="entry name" value="rSAM_sf"/>
</dbReference>
<dbReference type="Gene3D" id="3.30.70.640">
    <property type="entry name" value="Molybdopterin cofactor biosynthesis C (MoaC) domain"/>
    <property type="match status" value="1"/>
</dbReference>
<dbReference type="CDD" id="cd01420">
    <property type="entry name" value="MoaC_PE"/>
    <property type="match status" value="1"/>
</dbReference>
<protein>
    <recommendedName>
        <fullName evidence="16">Radical SAM core domain-containing protein</fullName>
    </recommendedName>
</protein>
<comment type="similarity">
    <text evidence="4">In the C-terminal section; belongs to the MoaC family.</text>
</comment>
<keyword evidence="18" id="KW-1185">Reference proteome</keyword>
<keyword evidence="8" id="KW-0479">Metal-binding</keyword>
<dbReference type="SFLD" id="SFLDG01386">
    <property type="entry name" value="main_SPASM_domain-containing"/>
    <property type="match status" value="1"/>
</dbReference>
<dbReference type="OrthoDB" id="429626at2759"/>
<comment type="catalytic activity">
    <reaction evidence="1">
        <text>(8S)-3',8-cyclo-7,8-dihydroguanosine 5'-triphosphate = cyclic pyranopterin phosphate + diphosphate</text>
        <dbReference type="Rhea" id="RHEA:49580"/>
        <dbReference type="ChEBI" id="CHEBI:33019"/>
        <dbReference type="ChEBI" id="CHEBI:59648"/>
        <dbReference type="ChEBI" id="CHEBI:131766"/>
        <dbReference type="EC" id="4.6.1.17"/>
    </reaction>
</comment>
<evidence type="ECO:0000256" key="9">
    <source>
        <dbReference type="ARBA" id="ARBA00022741"/>
    </source>
</evidence>
<evidence type="ECO:0000256" key="14">
    <source>
        <dbReference type="ARBA" id="ARBA00023239"/>
    </source>
</evidence>
<dbReference type="InterPro" id="IPR047594">
    <property type="entry name" value="MoaC_bact/euk"/>
</dbReference>
<reference evidence="17 18" key="2">
    <citation type="journal article" date="2012" name="Open Biol.">
        <title>Characteristics of nucleosomes and linker DNA regions on the genome of the basidiomycete Mixia osmundae revealed by mono- and dinucleosome mapping.</title>
        <authorList>
            <person name="Nishida H."/>
            <person name="Kondo S."/>
            <person name="Matsumoto T."/>
            <person name="Suzuki Y."/>
            <person name="Yoshikawa H."/>
            <person name="Taylor T.D."/>
            <person name="Sugiyama J."/>
        </authorList>
    </citation>
    <scope>NUCLEOTIDE SEQUENCE [LARGE SCALE GENOMIC DNA]</scope>
    <source>
        <strain evidence="18">CBS 9802 / IAM 14324 / JCM 22182 / KY 12970</strain>
    </source>
</reference>
<evidence type="ECO:0000256" key="1">
    <source>
        <dbReference type="ARBA" id="ARBA00001637"/>
    </source>
</evidence>
<keyword evidence="10" id="KW-0408">Iron</keyword>
<dbReference type="STRING" id="764103.G7E107"/>